<comment type="caution">
    <text evidence="3">The sequence shown here is derived from an EMBL/GenBank/DDBJ whole genome shotgun (WGS) entry which is preliminary data.</text>
</comment>
<dbReference type="NCBIfam" id="NF006597">
    <property type="entry name" value="PRK09134.1"/>
    <property type="match status" value="1"/>
</dbReference>
<dbReference type="PRINTS" id="PR00081">
    <property type="entry name" value="GDHRDH"/>
</dbReference>
<dbReference type="SUPFAM" id="SSF51735">
    <property type="entry name" value="NAD(P)-binding Rossmann-fold domains"/>
    <property type="match status" value="1"/>
</dbReference>
<dbReference type="EMBL" id="JADBEO010000024">
    <property type="protein sequence ID" value="MDR4307376.1"/>
    <property type="molecule type" value="Genomic_DNA"/>
</dbReference>
<dbReference type="PANTHER" id="PTHR43639:SF1">
    <property type="entry name" value="SHORT-CHAIN DEHYDROGENASE_REDUCTASE FAMILY PROTEIN"/>
    <property type="match status" value="1"/>
</dbReference>
<dbReference type="Gene3D" id="3.40.50.720">
    <property type="entry name" value="NAD(P)-binding Rossmann-like Domain"/>
    <property type="match status" value="1"/>
</dbReference>
<evidence type="ECO:0000256" key="1">
    <source>
        <dbReference type="ARBA" id="ARBA00006484"/>
    </source>
</evidence>
<evidence type="ECO:0000313" key="3">
    <source>
        <dbReference type="EMBL" id="MDR4307376.1"/>
    </source>
</evidence>
<dbReference type="PANTHER" id="PTHR43639">
    <property type="entry name" value="OXIDOREDUCTASE, SHORT-CHAIN DEHYDROGENASE/REDUCTASE FAMILY (AFU_ORTHOLOGUE AFUA_5G02870)"/>
    <property type="match status" value="1"/>
</dbReference>
<dbReference type="InterPro" id="IPR002347">
    <property type="entry name" value="SDR_fam"/>
</dbReference>
<comment type="similarity">
    <text evidence="1">Belongs to the short-chain dehydrogenases/reductases (SDR) family.</text>
</comment>
<keyword evidence="4" id="KW-1185">Reference proteome</keyword>
<evidence type="ECO:0000313" key="4">
    <source>
        <dbReference type="Proteomes" id="UP001181622"/>
    </source>
</evidence>
<reference evidence="3" key="1">
    <citation type="submission" date="2020-10" db="EMBL/GenBank/DDBJ databases">
        <authorList>
            <person name="Abbas A."/>
            <person name="Razzaq R."/>
            <person name="Waqas M."/>
            <person name="Abbas N."/>
            <person name="Nielsen T.K."/>
            <person name="Hansen L.H."/>
            <person name="Hussain S."/>
            <person name="Shahid M."/>
        </authorList>
    </citation>
    <scope>NUCLEOTIDE SEQUENCE</scope>
    <source>
        <strain evidence="3">S14</strain>
    </source>
</reference>
<proteinExistence type="inferred from homology"/>
<keyword evidence="2" id="KW-0560">Oxidoreductase</keyword>
<name>A0ABU1DGY2_9HYPH</name>
<dbReference type="RefSeq" id="WP_309392164.1">
    <property type="nucleotide sequence ID" value="NZ_JADBEO010000024.1"/>
</dbReference>
<organism evidence="3 4">
    <name type="scientific">Chelatococcus sambhunathii</name>
    <dbReference type="NCBI Taxonomy" id="363953"/>
    <lineage>
        <taxon>Bacteria</taxon>
        <taxon>Pseudomonadati</taxon>
        <taxon>Pseudomonadota</taxon>
        <taxon>Alphaproteobacteria</taxon>
        <taxon>Hyphomicrobiales</taxon>
        <taxon>Chelatococcaceae</taxon>
        <taxon>Chelatococcus</taxon>
    </lineage>
</organism>
<dbReference type="Proteomes" id="UP001181622">
    <property type="component" value="Unassembled WGS sequence"/>
</dbReference>
<evidence type="ECO:0000256" key="2">
    <source>
        <dbReference type="ARBA" id="ARBA00023002"/>
    </source>
</evidence>
<gene>
    <name evidence="3" type="ORF">IHQ68_12185</name>
</gene>
<dbReference type="Pfam" id="PF13561">
    <property type="entry name" value="adh_short_C2"/>
    <property type="match status" value="1"/>
</dbReference>
<accession>A0ABU1DGY2</accession>
<dbReference type="InterPro" id="IPR036291">
    <property type="entry name" value="NAD(P)-bd_dom_sf"/>
</dbReference>
<protein>
    <submittedName>
        <fullName evidence="3">SDR family oxidoreductase</fullName>
    </submittedName>
</protein>
<sequence>MSAAISPEQPPALVTGAGRRIGAAIARALAGAGRPVALHVNSSAKEAEALADEIANLGGRAAVVSGDLATPETPARVIADARAALGPLGVLVNCASSFDTDAPGDLDVGRWDRQFAVNLRAPVFLIEAFAEQVAEGAHGCAVNILDQRVLRPTPRHFSYGISKAALAAATVTLAQALAPRIRVVGIAPGPTLPNVRQTDEDFARQCAAMPLERGPSPQEIAEAVLFVIGAKSVTGAILPVDGGQHISWRTPGAED</sequence>